<dbReference type="Gene3D" id="1.10.357.10">
    <property type="entry name" value="Tetracycline Repressor, domain 2"/>
    <property type="match status" value="1"/>
</dbReference>
<evidence type="ECO:0000256" key="1">
    <source>
        <dbReference type="ARBA" id="ARBA00023015"/>
    </source>
</evidence>
<dbReference type="Proteomes" id="UP000037179">
    <property type="component" value="Unassembled WGS sequence"/>
</dbReference>
<proteinExistence type="predicted"/>
<protein>
    <submittedName>
        <fullName evidence="6">TetR family transcriptional regulator</fullName>
    </submittedName>
</protein>
<dbReference type="PRINTS" id="PR00455">
    <property type="entry name" value="HTHTETR"/>
</dbReference>
<evidence type="ECO:0000313" key="7">
    <source>
        <dbReference type="Proteomes" id="UP000037179"/>
    </source>
</evidence>
<dbReference type="GO" id="GO:0000976">
    <property type="term" value="F:transcription cis-regulatory region binding"/>
    <property type="evidence" value="ECO:0007669"/>
    <property type="project" value="TreeGrafter"/>
</dbReference>
<dbReference type="GeneID" id="93371627"/>
<comment type="caution">
    <text evidence="6">The sequence shown here is derived from an EMBL/GenBank/DDBJ whole genome shotgun (WGS) entry which is preliminary data.</text>
</comment>
<dbReference type="RefSeq" id="WP_033090960.1">
    <property type="nucleotide sequence ID" value="NZ_AP017900.1"/>
</dbReference>
<dbReference type="PANTHER" id="PTHR30055:SF234">
    <property type="entry name" value="HTH-TYPE TRANSCRIPTIONAL REGULATOR BETI"/>
    <property type="match status" value="1"/>
</dbReference>
<evidence type="ECO:0000256" key="4">
    <source>
        <dbReference type="PROSITE-ProRule" id="PRU00335"/>
    </source>
</evidence>
<keyword evidence="2 4" id="KW-0238">DNA-binding</keyword>
<dbReference type="Pfam" id="PF00440">
    <property type="entry name" value="TetR_N"/>
    <property type="match status" value="1"/>
</dbReference>
<gene>
    <name evidence="6" type="ORF">NSK11_contig00166-0010</name>
</gene>
<organism evidence="6 7">
    <name type="scientific">Nocardia seriolae</name>
    <dbReference type="NCBI Taxonomy" id="37332"/>
    <lineage>
        <taxon>Bacteria</taxon>
        <taxon>Bacillati</taxon>
        <taxon>Actinomycetota</taxon>
        <taxon>Actinomycetes</taxon>
        <taxon>Mycobacteriales</taxon>
        <taxon>Nocardiaceae</taxon>
        <taxon>Nocardia</taxon>
    </lineage>
</organism>
<evidence type="ECO:0000256" key="2">
    <source>
        <dbReference type="ARBA" id="ARBA00023125"/>
    </source>
</evidence>
<dbReference type="InterPro" id="IPR009057">
    <property type="entry name" value="Homeodomain-like_sf"/>
</dbReference>
<feature type="domain" description="HTH tetR-type" evidence="5">
    <location>
        <begin position="14"/>
        <end position="74"/>
    </location>
</feature>
<dbReference type="PROSITE" id="PS50977">
    <property type="entry name" value="HTH_TETR_2"/>
    <property type="match status" value="1"/>
</dbReference>
<feature type="DNA-binding region" description="H-T-H motif" evidence="4">
    <location>
        <begin position="37"/>
        <end position="56"/>
    </location>
</feature>
<dbReference type="SUPFAM" id="SSF46689">
    <property type="entry name" value="Homeodomain-like"/>
    <property type="match status" value="1"/>
</dbReference>
<dbReference type="InterPro" id="IPR001647">
    <property type="entry name" value="HTH_TetR"/>
</dbReference>
<dbReference type="GO" id="GO:0003700">
    <property type="term" value="F:DNA-binding transcription factor activity"/>
    <property type="evidence" value="ECO:0007669"/>
    <property type="project" value="TreeGrafter"/>
</dbReference>
<accession>A0A0B8NE45</accession>
<keyword evidence="1" id="KW-0805">Transcription regulation</keyword>
<dbReference type="InterPro" id="IPR050109">
    <property type="entry name" value="HTH-type_TetR-like_transc_reg"/>
</dbReference>
<dbReference type="EMBL" id="BBYQ01000166">
    <property type="protein sequence ID" value="GAP32580.1"/>
    <property type="molecule type" value="Genomic_DNA"/>
</dbReference>
<keyword evidence="7" id="KW-1185">Reference proteome</keyword>
<reference evidence="7" key="1">
    <citation type="submission" date="2015-07" db="EMBL/GenBank/DDBJ databases">
        <title>Nocardia seriolae U-1 whole genome shotgun sequence.</title>
        <authorList>
            <person name="Imajoh M."/>
            <person name="Fukumoto Y."/>
            <person name="Sukeda M."/>
            <person name="Yamane J."/>
            <person name="Yamasaki K."/>
            <person name="Shimizu M."/>
            <person name="Ohnishi K."/>
            <person name="Oshima S."/>
        </authorList>
    </citation>
    <scope>NUCLEOTIDE SEQUENCE [LARGE SCALE GENOMIC DNA]</scope>
    <source>
        <strain evidence="7">U-1</strain>
    </source>
</reference>
<evidence type="ECO:0000259" key="5">
    <source>
        <dbReference type="PROSITE" id="PS50977"/>
    </source>
</evidence>
<evidence type="ECO:0000313" key="6">
    <source>
        <dbReference type="EMBL" id="GAP32580.1"/>
    </source>
</evidence>
<name>A0A0B8NE45_9NOCA</name>
<dbReference type="PANTHER" id="PTHR30055">
    <property type="entry name" value="HTH-TYPE TRANSCRIPTIONAL REGULATOR RUTR"/>
    <property type="match status" value="1"/>
</dbReference>
<reference evidence="6 7" key="2">
    <citation type="journal article" date="2016" name="Genome Announc.">
        <title>Draft Genome Sequence of Erythromycin- and Oxytetracycline-Sensitive Nocardia seriolae Strain U-1 (NBRC 110359).</title>
        <authorList>
            <person name="Imajoh M."/>
            <person name="Sukeda M."/>
            <person name="Shimizu M."/>
            <person name="Yamane J."/>
            <person name="Ohnishi K."/>
            <person name="Oshima S."/>
        </authorList>
    </citation>
    <scope>NUCLEOTIDE SEQUENCE [LARGE SCALE GENOMIC DNA]</scope>
    <source>
        <strain evidence="6 7">U-1</strain>
    </source>
</reference>
<evidence type="ECO:0000256" key="3">
    <source>
        <dbReference type="ARBA" id="ARBA00023163"/>
    </source>
</evidence>
<sequence>MGAPVVSGTVVAGRSTKDAIREAALQLFATKGFDHRSLREVADAVGITKASLYYHYASKVDLLVAIIEPMFDELRAQVDGLDDIEHTPENVRRVIRERLRSTLANRQVGALCMRDTVAIVNALGNRYPDLIELHHRTCRWLAGPGADADTLLRATAAMQVLSTAMMSQEIVPDTEAAHIEAVLLNAALGVLYPAR</sequence>
<dbReference type="AlphaFoldDB" id="A0A0B8NE45"/>
<keyword evidence="3" id="KW-0804">Transcription</keyword>